<sequence>MLPLRPRPTKTSQQRAENARKQSISDSSSATSRAPPKRGRKKGSKIEPPERPTNMSGGQGDLDGSTIAKRLRIRKGGPRTQIPILKSSRETTRDLSESLTSSDESEDQEFEEPPIPQRDKSFLPDLLDKGEEFNSANQSSELSDTEERIKTRERTTDRKMPSVTKSNAQPFSHPSRPPELSVRKNNAEPFALLPNHS</sequence>
<evidence type="ECO:0000313" key="1">
    <source>
        <dbReference type="EMBL" id="KAJ8677371.1"/>
    </source>
</evidence>
<dbReference type="EMBL" id="CM056742">
    <property type="protein sequence ID" value="KAJ8677371.1"/>
    <property type="molecule type" value="Genomic_DNA"/>
</dbReference>
<proteinExistence type="predicted"/>
<comment type="caution">
    <text evidence="1">The sequence shown here is derived from an EMBL/GenBank/DDBJ whole genome shotgun (WGS) entry which is preliminary data.</text>
</comment>
<gene>
    <name evidence="1" type="ORF">QAD02_013158</name>
</gene>
<dbReference type="Proteomes" id="UP001239111">
    <property type="component" value="Chromosome 2"/>
</dbReference>
<organism evidence="1 2">
    <name type="scientific">Eretmocerus hayati</name>
    <dbReference type="NCBI Taxonomy" id="131215"/>
    <lineage>
        <taxon>Eukaryota</taxon>
        <taxon>Metazoa</taxon>
        <taxon>Ecdysozoa</taxon>
        <taxon>Arthropoda</taxon>
        <taxon>Hexapoda</taxon>
        <taxon>Insecta</taxon>
        <taxon>Pterygota</taxon>
        <taxon>Neoptera</taxon>
        <taxon>Endopterygota</taxon>
        <taxon>Hymenoptera</taxon>
        <taxon>Apocrita</taxon>
        <taxon>Proctotrupomorpha</taxon>
        <taxon>Chalcidoidea</taxon>
        <taxon>Aphelinidae</taxon>
        <taxon>Aphelininae</taxon>
        <taxon>Eretmocerus</taxon>
    </lineage>
</organism>
<evidence type="ECO:0000313" key="2">
    <source>
        <dbReference type="Proteomes" id="UP001239111"/>
    </source>
</evidence>
<reference evidence="1" key="1">
    <citation type="submission" date="2023-04" db="EMBL/GenBank/DDBJ databases">
        <title>A chromosome-level genome assembly of the parasitoid wasp Eretmocerus hayati.</title>
        <authorList>
            <person name="Zhong Y."/>
            <person name="Liu S."/>
            <person name="Liu Y."/>
        </authorList>
    </citation>
    <scope>NUCLEOTIDE SEQUENCE</scope>
    <source>
        <strain evidence="1">ZJU_SS_LIU_2023</strain>
    </source>
</reference>
<name>A0ACC2P2T4_9HYME</name>
<keyword evidence="2" id="KW-1185">Reference proteome</keyword>
<accession>A0ACC2P2T4</accession>
<protein>
    <submittedName>
        <fullName evidence="1">Uncharacterized protein</fullName>
    </submittedName>
</protein>